<keyword evidence="2" id="KW-1185">Reference proteome</keyword>
<evidence type="ECO:0000313" key="2">
    <source>
        <dbReference type="Proteomes" id="UP000298652"/>
    </source>
</evidence>
<dbReference type="Proteomes" id="UP000298652">
    <property type="component" value="Chromosome 1"/>
</dbReference>
<organism evidence="1 2">
    <name type="scientific">Setaria viridis</name>
    <name type="common">Green bristlegrass</name>
    <name type="synonym">Setaria italica subsp. viridis</name>
    <dbReference type="NCBI Taxonomy" id="4556"/>
    <lineage>
        <taxon>Eukaryota</taxon>
        <taxon>Viridiplantae</taxon>
        <taxon>Streptophyta</taxon>
        <taxon>Embryophyta</taxon>
        <taxon>Tracheophyta</taxon>
        <taxon>Spermatophyta</taxon>
        <taxon>Magnoliopsida</taxon>
        <taxon>Liliopsida</taxon>
        <taxon>Poales</taxon>
        <taxon>Poaceae</taxon>
        <taxon>PACMAD clade</taxon>
        <taxon>Panicoideae</taxon>
        <taxon>Panicodae</taxon>
        <taxon>Paniceae</taxon>
        <taxon>Cenchrinae</taxon>
        <taxon>Setaria</taxon>
    </lineage>
</organism>
<sequence>MAIGGQREFLPYHSTRMRMRQPRCPAANLTPVGFPLNFGWPHGASCPSIPTCRVYFATLLILAPSCAKFCSNLYVNVDDCAGIYMDKGMTMLDAEAGFVRKLLCFHMLLFMNRLLDYKYFRFLHAYKSSFASPETIGCTI</sequence>
<dbReference type="Gramene" id="TKW38965">
    <property type="protein sequence ID" value="TKW38965"/>
    <property type="gene ID" value="SEVIR_1G146966v2"/>
</dbReference>
<reference evidence="1" key="1">
    <citation type="submission" date="2019-03" db="EMBL/GenBank/DDBJ databases">
        <title>WGS assembly of Setaria viridis.</title>
        <authorList>
            <person name="Huang P."/>
            <person name="Jenkins J."/>
            <person name="Grimwood J."/>
            <person name="Barry K."/>
            <person name="Healey A."/>
            <person name="Mamidi S."/>
            <person name="Sreedasyam A."/>
            <person name="Shu S."/>
            <person name="Feldman M."/>
            <person name="Wu J."/>
            <person name="Yu Y."/>
            <person name="Chen C."/>
            <person name="Johnson J."/>
            <person name="Rokhsar D."/>
            <person name="Baxter I."/>
            <person name="Schmutz J."/>
            <person name="Brutnell T."/>
            <person name="Kellogg E."/>
        </authorList>
    </citation>
    <scope>NUCLEOTIDE SEQUENCE [LARGE SCALE GENOMIC DNA]</scope>
</reference>
<proteinExistence type="predicted"/>
<accession>A0A4U6WAE4</accession>
<name>A0A4U6WAE4_SETVI</name>
<dbReference type="EMBL" id="CM016552">
    <property type="protein sequence ID" value="TKW38965.1"/>
    <property type="molecule type" value="Genomic_DNA"/>
</dbReference>
<evidence type="ECO:0000313" key="1">
    <source>
        <dbReference type="EMBL" id="TKW38965.1"/>
    </source>
</evidence>
<protein>
    <submittedName>
        <fullName evidence="1">Uncharacterized protein</fullName>
    </submittedName>
</protein>
<gene>
    <name evidence="1" type="ORF">SEVIR_1G146966v2</name>
</gene>
<dbReference type="AlphaFoldDB" id="A0A4U6WAE4"/>